<dbReference type="EMBL" id="MLJW01002998">
    <property type="protein sequence ID" value="OIQ73115.1"/>
    <property type="molecule type" value="Genomic_DNA"/>
</dbReference>
<proteinExistence type="predicted"/>
<dbReference type="AlphaFoldDB" id="A0A1J5Q6P0"/>
<comment type="caution">
    <text evidence="2">The sequence shown here is derived from an EMBL/GenBank/DDBJ whole genome shotgun (WGS) entry which is preliminary data.</text>
</comment>
<dbReference type="Pfam" id="PF09992">
    <property type="entry name" value="NAGPA"/>
    <property type="match status" value="1"/>
</dbReference>
<evidence type="ECO:0000259" key="1">
    <source>
        <dbReference type="Pfam" id="PF09992"/>
    </source>
</evidence>
<gene>
    <name evidence="2" type="ORF">GALL_452530</name>
</gene>
<feature type="domain" description="Phosphodiester glycosidase" evidence="1">
    <location>
        <begin position="27"/>
        <end position="170"/>
    </location>
</feature>
<sequence length="201" mass="21358">MGDDGLPLGTFQRLSALLAKDHRQIGFAMNAGMFHPNRAPVGLLILDGVQAATLVVGASHGNFGMQPNGVFCIGPARYSVIETRAFAAHPPTCRYATQSGPMLVIDGALHPRFLDTAASTYIRNGVGVSADGKTAYFLISNAPVSFQAFARVFRDQLHTPNALYFDGSISRLDAPDLHREDVGLPLGPLVGTTVDAKPPTE</sequence>
<name>A0A1J5Q6P0_9ZZZZ</name>
<reference evidence="2" key="1">
    <citation type="submission" date="2016-10" db="EMBL/GenBank/DDBJ databases">
        <title>Sequence of Gallionella enrichment culture.</title>
        <authorList>
            <person name="Poehlein A."/>
            <person name="Muehling M."/>
            <person name="Daniel R."/>
        </authorList>
    </citation>
    <scope>NUCLEOTIDE SEQUENCE</scope>
</reference>
<accession>A0A1J5Q6P0</accession>
<protein>
    <recommendedName>
        <fullName evidence="1">Phosphodiester glycosidase domain-containing protein</fullName>
    </recommendedName>
</protein>
<dbReference type="InterPro" id="IPR018711">
    <property type="entry name" value="NAGPA"/>
</dbReference>
<evidence type="ECO:0000313" key="2">
    <source>
        <dbReference type="EMBL" id="OIQ73115.1"/>
    </source>
</evidence>
<organism evidence="2">
    <name type="scientific">mine drainage metagenome</name>
    <dbReference type="NCBI Taxonomy" id="410659"/>
    <lineage>
        <taxon>unclassified sequences</taxon>
        <taxon>metagenomes</taxon>
        <taxon>ecological metagenomes</taxon>
    </lineage>
</organism>